<dbReference type="Gene3D" id="2.60.40.1180">
    <property type="entry name" value="Golgi alpha-mannosidase II"/>
    <property type="match status" value="1"/>
</dbReference>
<feature type="domain" description="Glycosyl hydrolase family 13 catalytic" evidence="15">
    <location>
        <begin position="43"/>
        <end position="402"/>
    </location>
</feature>
<dbReference type="PANTHER" id="PTHR43447">
    <property type="entry name" value="ALPHA-AMYLASE"/>
    <property type="match status" value="1"/>
</dbReference>
<dbReference type="InterPro" id="IPR006048">
    <property type="entry name" value="A-amylase/branching_C"/>
</dbReference>
<evidence type="ECO:0000256" key="11">
    <source>
        <dbReference type="RuleBase" id="RU003615"/>
    </source>
</evidence>
<dbReference type="EMBL" id="BONK01000002">
    <property type="protein sequence ID" value="GIG19906.1"/>
    <property type="molecule type" value="Genomic_DNA"/>
</dbReference>
<gene>
    <name evidence="16" type="ORF">Cch01nite_06300</name>
</gene>
<evidence type="ECO:0000259" key="15">
    <source>
        <dbReference type="SMART" id="SM00642"/>
    </source>
</evidence>
<comment type="cofactor">
    <cofactor evidence="2">
        <name>Ca(2+)</name>
        <dbReference type="ChEBI" id="CHEBI:29108"/>
    </cofactor>
</comment>
<evidence type="ECO:0000256" key="1">
    <source>
        <dbReference type="ARBA" id="ARBA00000548"/>
    </source>
</evidence>
<comment type="caution">
    <text evidence="16">The sequence shown here is derived from an EMBL/GenBank/DDBJ whole genome shotgun (WGS) entry which is preliminary data.</text>
</comment>
<comment type="catalytic activity">
    <reaction evidence="1 12">
        <text>Endohydrolysis of (1-&gt;4)-alpha-D-glucosidic linkages in polysaccharides containing three or more (1-&gt;4)-alpha-linked D-glucose units.</text>
        <dbReference type="EC" id="3.2.1.1"/>
    </reaction>
</comment>
<keyword evidence="7 12" id="KW-0378">Hydrolase</keyword>
<keyword evidence="13" id="KW-0732">Signal</keyword>
<evidence type="ECO:0000256" key="4">
    <source>
        <dbReference type="ARBA" id="ARBA00012595"/>
    </source>
</evidence>
<feature type="chain" id="PRO_5036918749" description="Alpha-amylase" evidence="13">
    <location>
        <begin position="30"/>
        <end position="488"/>
    </location>
</feature>
<evidence type="ECO:0000313" key="16">
    <source>
        <dbReference type="EMBL" id="GIG19906.1"/>
    </source>
</evidence>
<evidence type="ECO:0000256" key="3">
    <source>
        <dbReference type="ARBA" id="ARBA00008061"/>
    </source>
</evidence>
<accession>A0A919P1F7</accession>
<dbReference type="InterPro" id="IPR013780">
    <property type="entry name" value="Glyco_hydro_b"/>
</dbReference>
<dbReference type="CDD" id="cd11317">
    <property type="entry name" value="AmyAc_bac_euk_AmyA"/>
    <property type="match status" value="1"/>
</dbReference>
<evidence type="ECO:0000256" key="6">
    <source>
        <dbReference type="ARBA" id="ARBA00022723"/>
    </source>
</evidence>
<dbReference type="Proteomes" id="UP000632740">
    <property type="component" value="Unassembled WGS sequence"/>
</dbReference>
<evidence type="ECO:0000256" key="7">
    <source>
        <dbReference type="ARBA" id="ARBA00022801"/>
    </source>
</evidence>
<evidence type="ECO:0000256" key="5">
    <source>
        <dbReference type="ARBA" id="ARBA00017303"/>
    </source>
</evidence>
<organism evidence="16 17">
    <name type="scientific">Cellulomonas chitinilytica</name>
    <dbReference type="NCBI Taxonomy" id="398759"/>
    <lineage>
        <taxon>Bacteria</taxon>
        <taxon>Bacillati</taxon>
        <taxon>Actinomycetota</taxon>
        <taxon>Actinomycetes</taxon>
        <taxon>Micrococcales</taxon>
        <taxon>Cellulomonadaceae</taxon>
        <taxon>Cellulomonas</taxon>
    </lineage>
</organism>
<evidence type="ECO:0000259" key="14">
    <source>
        <dbReference type="SMART" id="SM00632"/>
    </source>
</evidence>
<dbReference type="InterPro" id="IPR031319">
    <property type="entry name" value="A-amylase_C"/>
</dbReference>
<dbReference type="PRINTS" id="PR00110">
    <property type="entry name" value="ALPHAAMYLASE"/>
</dbReference>
<keyword evidence="8" id="KW-0106">Calcium</keyword>
<dbReference type="SMART" id="SM00632">
    <property type="entry name" value="Aamy_C"/>
    <property type="match status" value="1"/>
</dbReference>
<evidence type="ECO:0000256" key="8">
    <source>
        <dbReference type="ARBA" id="ARBA00022837"/>
    </source>
</evidence>
<dbReference type="PROSITE" id="PS51257">
    <property type="entry name" value="PROKAR_LIPOPROTEIN"/>
    <property type="match status" value="1"/>
</dbReference>
<feature type="signal peptide" evidence="13">
    <location>
        <begin position="1"/>
        <end position="29"/>
    </location>
</feature>
<keyword evidence="17" id="KW-1185">Reference proteome</keyword>
<dbReference type="AlphaFoldDB" id="A0A919P1F7"/>
<evidence type="ECO:0000256" key="2">
    <source>
        <dbReference type="ARBA" id="ARBA00001913"/>
    </source>
</evidence>
<dbReference type="SMART" id="SM00642">
    <property type="entry name" value="Aamy"/>
    <property type="match status" value="1"/>
</dbReference>
<dbReference type="Gene3D" id="3.20.20.80">
    <property type="entry name" value="Glycosidases"/>
    <property type="match status" value="1"/>
</dbReference>
<dbReference type="InterPro" id="IPR006046">
    <property type="entry name" value="Alpha_amylase"/>
</dbReference>
<feature type="domain" description="Alpha-amylase C-terminal" evidence="14">
    <location>
        <begin position="411"/>
        <end position="486"/>
    </location>
</feature>
<keyword evidence="6" id="KW-0479">Metal-binding</keyword>
<evidence type="ECO:0000256" key="12">
    <source>
        <dbReference type="RuleBase" id="RU361134"/>
    </source>
</evidence>
<dbReference type="GO" id="GO:0004556">
    <property type="term" value="F:alpha-amylase activity"/>
    <property type="evidence" value="ECO:0007669"/>
    <property type="project" value="UniProtKB-UniRule"/>
</dbReference>
<dbReference type="EC" id="3.2.1.1" evidence="4 12"/>
<dbReference type="SUPFAM" id="SSF51445">
    <property type="entry name" value="(Trans)glycosidases"/>
    <property type="match status" value="1"/>
</dbReference>
<dbReference type="GO" id="GO:0046872">
    <property type="term" value="F:metal ion binding"/>
    <property type="evidence" value="ECO:0007669"/>
    <property type="project" value="UniProtKB-KW"/>
</dbReference>
<dbReference type="Pfam" id="PF02806">
    <property type="entry name" value="Alpha-amylase_C"/>
    <property type="match status" value="1"/>
</dbReference>
<comment type="similarity">
    <text evidence="3 11">Belongs to the glycosyl hydrolase 13 family.</text>
</comment>
<keyword evidence="9 12" id="KW-0119">Carbohydrate metabolism</keyword>
<protein>
    <recommendedName>
        <fullName evidence="5 12">Alpha-amylase</fullName>
        <ecNumber evidence="4 12">3.2.1.1</ecNumber>
    </recommendedName>
</protein>
<dbReference type="RefSeq" id="WP_203748494.1">
    <property type="nucleotide sequence ID" value="NZ_BONK01000002.1"/>
</dbReference>
<proteinExistence type="inferred from homology"/>
<dbReference type="GO" id="GO:0005975">
    <property type="term" value="P:carbohydrate metabolic process"/>
    <property type="evidence" value="ECO:0007669"/>
    <property type="project" value="InterPro"/>
</dbReference>
<evidence type="ECO:0000313" key="17">
    <source>
        <dbReference type="Proteomes" id="UP000632740"/>
    </source>
</evidence>
<dbReference type="SUPFAM" id="SSF51011">
    <property type="entry name" value="Glycosyl hydrolase domain"/>
    <property type="match status" value="1"/>
</dbReference>
<name>A0A919P1F7_9CELL</name>
<dbReference type="Pfam" id="PF00128">
    <property type="entry name" value="Alpha-amylase"/>
    <property type="match status" value="1"/>
</dbReference>
<evidence type="ECO:0000256" key="9">
    <source>
        <dbReference type="ARBA" id="ARBA00023277"/>
    </source>
</evidence>
<dbReference type="InterPro" id="IPR006047">
    <property type="entry name" value="GH13_cat_dom"/>
</dbReference>
<keyword evidence="10 12" id="KW-0326">Glycosidase</keyword>
<reference evidence="16" key="1">
    <citation type="submission" date="2021-01" db="EMBL/GenBank/DDBJ databases">
        <title>Whole genome shotgun sequence of Cellulomonas chitinilytica NBRC 110799.</title>
        <authorList>
            <person name="Komaki H."/>
            <person name="Tamura T."/>
        </authorList>
    </citation>
    <scope>NUCLEOTIDE SEQUENCE</scope>
    <source>
        <strain evidence="16">NBRC 110799</strain>
    </source>
</reference>
<evidence type="ECO:0000256" key="13">
    <source>
        <dbReference type="SAM" id="SignalP"/>
    </source>
</evidence>
<sequence>MTHLPRTSARALTVLALLAATVAACSPHADPGAAPATDGSGHDVGVELFQWTWDAVAAECTDELGPAGYAWVLTSPPQEHVRGEQWWTAYQPVSYRVESRLGTREQYTAMVATCHGAGVEVWADAVVNHMTGTSTSTDVPGTGWAGSAYEHYAYPGLYDDADFHHCGLTPDDDIHDYDDAAQVQTCELVNLADLATDTPHVRDTVTAYLTDLLSLGVDGFRIDAAKHLPPADVAAIVAGLPDGTGIVQEVIRGSGEPVTPEQYTANGKVFEFAWGRDVEAVLAGSPDLALDLGSGAGYLPSDDAVVFVDNHDTERNGSTLSYRDGATYVLANVLMLAGTYGTPTVYSGYAFDDTDLGPAQDADGRVLDVTCGDAPGPDADLADDDWVCQHRWAAIAGMVGWRAVVGDAPVVDRWSQSDAVALGRGERGLVVVNAGDDELVTTLTTSLPDGRYCDVLASGCAEVTVHDGTVDVRVPPHTAQAWDVAARP</sequence>
<evidence type="ECO:0000256" key="10">
    <source>
        <dbReference type="ARBA" id="ARBA00023295"/>
    </source>
</evidence>
<dbReference type="InterPro" id="IPR017853">
    <property type="entry name" value="GH"/>
</dbReference>